<evidence type="ECO:0000256" key="3">
    <source>
        <dbReference type="PIRSR" id="PIRSR606689-1"/>
    </source>
</evidence>
<dbReference type="Pfam" id="PF00025">
    <property type="entry name" value="Arf"/>
    <property type="match status" value="1"/>
</dbReference>
<sequence length="244" mass="28098">MGKANSKCNNQLSIISHTQSLLSSCHSKRKHIDLSVFISKERLRTKKKVLMLGLDGVGKTDLFSRLICHEKQTTTATTKSLPQPTMGYNVETIKVHCNHFCHRRSHEITLWDCGGQSSLQPLWSYHFSNTSLLLWLINVHDRSRLDTNLQLLSQILTNPLLYRVPVLIISYHSSMKRQDEKKTFDDDKNENLLTNLEIAFRFLSTLAASHASTFKWQVISINLNDNSTDDLKKLRQSFKELMEL</sequence>
<keyword evidence="4" id="KW-0460">Magnesium</keyword>
<dbReference type="GO" id="GO:0003924">
    <property type="term" value="F:GTPase activity"/>
    <property type="evidence" value="ECO:0007669"/>
    <property type="project" value="InterPro"/>
</dbReference>
<dbReference type="InterPro" id="IPR027417">
    <property type="entry name" value="P-loop_NTPase"/>
</dbReference>
<feature type="binding site" evidence="4">
    <location>
        <position position="85"/>
    </location>
    <ligand>
        <name>Mg(2+)</name>
        <dbReference type="ChEBI" id="CHEBI:18420"/>
    </ligand>
</feature>
<evidence type="ECO:0000313" key="5">
    <source>
        <dbReference type="EMBL" id="CAF1229493.1"/>
    </source>
</evidence>
<dbReference type="PANTHER" id="PTHR11711">
    <property type="entry name" value="ADP RIBOSYLATION FACTOR-RELATED"/>
    <property type="match status" value="1"/>
</dbReference>
<evidence type="ECO:0000256" key="2">
    <source>
        <dbReference type="ARBA" id="ARBA00023134"/>
    </source>
</evidence>
<dbReference type="Gene3D" id="3.40.50.300">
    <property type="entry name" value="P-loop containing nucleotide triphosphate hydrolases"/>
    <property type="match status" value="1"/>
</dbReference>
<feature type="binding site" evidence="3">
    <location>
        <begin position="53"/>
        <end position="60"/>
    </location>
    <ligand>
        <name>GTP</name>
        <dbReference type="ChEBI" id="CHEBI:37565"/>
    </ligand>
</feature>
<dbReference type="PROSITE" id="PS51257">
    <property type="entry name" value="PROKAR_LIPOPROTEIN"/>
    <property type="match status" value="1"/>
</dbReference>
<feature type="binding site" evidence="4">
    <location>
        <position position="60"/>
    </location>
    <ligand>
        <name>Mg(2+)</name>
        <dbReference type="ChEBI" id="CHEBI:18420"/>
    </ligand>
</feature>
<dbReference type="SUPFAM" id="SSF52540">
    <property type="entry name" value="P-loop containing nucleoside triphosphate hydrolases"/>
    <property type="match status" value="1"/>
</dbReference>
<dbReference type="InterPro" id="IPR006689">
    <property type="entry name" value="Small_GTPase_ARF/SAR"/>
</dbReference>
<dbReference type="Proteomes" id="UP000663860">
    <property type="component" value="Unassembled WGS sequence"/>
</dbReference>
<dbReference type="EMBL" id="CAJNOE010000465">
    <property type="protein sequence ID" value="CAF1229493.1"/>
    <property type="molecule type" value="Genomic_DNA"/>
</dbReference>
<keyword evidence="4" id="KW-0479">Metal-binding</keyword>
<proteinExistence type="predicted"/>
<dbReference type="PROSITE" id="PS51417">
    <property type="entry name" value="ARF"/>
    <property type="match status" value="1"/>
</dbReference>
<evidence type="ECO:0000256" key="4">
    <source>
        <dbReference type="PIRSR" id="PIRSR606689-2"/>
    </source>
</evidence>
<comment type="caution">
    <text evidence="5">The sequence shown here is derived from an EMBL/GenBank/DDBJ whole genome shotgun (WGS) entry which is preliminary data.</text>
</comment>
<accession>A0A814YH66</accession>
<protein>
    <submittedName>
        <fullName evidence="5">Uncharacterized protein</fullName>
    </submittedName>
</protein>
<keyword evidence="2 3" id="KW-0342">GTP-binding</keyword>
<feature type="binding site" evidence="3">
    <location>
        <position position="115"/>
    </location>
    <ligand>
        <name>GTP</name>
        <dbReference type="ChEBI" id="CHEBI:37565"/>
    </ligand>
</feature>
<dbReference type="GO" id="GO:0005525">
    <property type="term" value="F:GTP binding"/>
    <property type="evidence" value="ECO:0007669"/>
    <property type="project" value="UniProtKB-KW"/>
</dbReference>
<dbReference type="InterPro" id="IPR024156">
    <property type="entry name" value="Small_GTPase_ARF"/>
</dbReference>
<dbReference type="AlphaFoldDB" id="A0A814YH66"/>
<gene>
    <name evidence="5" type="ORF">IZO911_LOCUS30174</name>
</gene>
<evidence type="ECO:0000313" key="6">
    <source>
        <dbReference type="Proteomes" id="UP000663860"/>
    </source>
</evidence>
<dbReference type="GO" id="GO:0046872">
    <property type="term" value="F:metal ion binding"/>
    <property type="evidence" value="ECO:0007669"/>
    <property type="project" value="UniProtKB-KW"/>
</dbReference>
<dbReference type="SMART" id="SM00177">
    <property type="entry name" value="ARF"/>
    <property type="match status" value="1"/>
</dbReference>
<reference evidence="5" key="1">
    <citation type="submission" date="2021-02" db="EMBL/GenBank/DDBJ databases">
        <authorList>
            <person name="Nowell W R."/>
        </authorList>
    </citation>
    <scope>NUCLEOTIDE SEQUENCE</scope>
</reference>
<keyword evidence="1 3" id="KW-0547">Nucleotide-binding</keyword>
<name>A0A814YH66_9BILA</name>
<organism evidence="5 6">
    <name type="scientific">Adineta steineri</name>
    <dbReference type="NCBI Taxonomy" id="433720"/>
    <lineage>
        <taxon>Eukaryota</taxon>
        <taxon>Metazoa</taxon>
        <taxon>Spiralia</taxon>
        <taxon>Gnathifera</taxon>
        <taxon>Rotifera</taxon>
        <taxon>Eurotatoria</taxon>
        <taxon>Bdelloidea</taxon>
        <taxon>Adinetida</taxon>
        <taxon>Adinetidae</taxon>
        <taxon>Adineta</taxon>
    </lineage>
</organism>
<evidence type="ECO:0000256" key="1">
    <source>
        <dbReference type="ARBA" id="ARBA00022741"/>
    </source>
</evidence>